<dbReference type="GO" id="GO:0045296">
    <property type="term" value="F:cadherin binding"/>
    <property type="evidence" value="ECO:0007669"/>
    <property type="project" value="InterPro"/>
</dbReference>
<reference evidence="2" key="1">
    <citation type="submission" date="2022-06" db="EMBL/GenBank/DDBJ databases">
        <authorList>
            <person name="Berger JAMES D."/>
            <person name="Berger JAMES D."/>
        </authorList>
    </citation>
    <scope>NUCLEOTIDE SEQUENCE [LARGE SCALE GENOMIC DNA]</scope>
</reference>
<dbReference type="WBParaSite" id="TREG1_74680.1">
    <property type="protein sequence ID" value="TREG1_74680.1"/>
    <property type="gene ID" value="TREG1_74680"/>
</dbReference>
<accession>A0AA85KAB0</accession>
<dbReference type="InterPro" id="IPR000225">
    <property type="entry name" value="Armadillo"/>
</dbReference>
<dbReference type="InterPro" id="IPR011989">
    <property type="entry name" value="ARM-like"/>
</dbReference>
<dbReference type="SMART" id="SM00185">
    <property type="entry name" value="ARM"/>
    <property type="match status" value="5"/>
</dbReference>
<feature type="region of interest" description="Disordered" evidence="1">
    <location>
        <begin position="456"/>
        <end position="475"/>
    </location>
</feature>
<dbReference type="AlphaFoldDB" id="A0AA85KAB0"/>
<name>A0AA85KAB0_TRIRE</name>
<keyword evidence="2" id="KW-1185">Reference proteome</keyword>
<dbReference type="GO" id="GO:0007155">
    <property type="term" value="P:cell adhesion"/>
    <property type="evidence" value="ECO:0007669"/>
    <property type="project" value="InterPro"/>
</dbReference>
<sequence>MNPFQNMALSSEGELVMDFDADFSSSGSESSSLYNSDSGVSLTTPPSCSTWSAWDPEHSDDTEDAYFDLTPFYQAHSFTVIQAIHCLSDKDIDIVLNASTYLFHLCKNGYAPFISQICPDILLNIKIPVFCPSSSKYVDVIHCMSGIINYFSQCPDGINMILHKGGLDIINGLLLFPFESVLYFCVTALHNVLLSHESAKGFIHRTCISNRLINLLNYSVEHSGLDMSSLRKSSIDAQKSINPKFSAVLCDCLYILAYGHESTKRSFKEQGGLSSLLTLITVSTYEKVLWTATRLLRVLSAWIPVKCEIIAQDPFLCFFSHCLECQSSRVIANVLWTMRNLSDIAVDKITSDVSVNIVRQLISLLKSSTYGESCVKHYSFNSRDDCSVFRCILGTLANLTCRNNAAKCYVVRHNGIDLILQILYAEIRGQKNYYHTMCETLSQALLNMSIQCKTDDDDNQVEEEENEDVERENYSTTTTAAIHERIPLKTTKYPTTFPLSGVVTAASSSAASSTTKTSPIPTTTTTPTSEINNDKLFISPLDSIFTTMKKHYSLKQNSELYHLHDNKLNNNSNSNNTNNLLNTTLILNATLDLIEAGIRCLSHLTVGHGELFNVFNYFIHQRFASKLIISMGSIYLPSLLSFPFDQHINFLCRKEETTTISNTTTNHNNNSSNNNNTWEFDCLTQILQLTKTWSILVRNICVNTSSSTSSSSSSLRINRNDEGLSSDGIHSNLCWPKHLRSQLRHGVHKLVQNLRHLMNSLPRDCQPKELKTTMDIVHNLSITLSNSNGNNNNNNNNNNNYTT</sequence>
<dbReference type="PANTHER" id="PTHR45976">
    <property type="entry name" value="ARMADILLO SEGMENT POLARITY PROTEIN"/>
    <property type="match status" value="1"/>
</dbReference>
<evidence type="ECO:0000313" key="3">
    <source>
        <dbReference type="WBParaSite" id="TREG1_74680.1"/>
    </source>
</evidence>
<feature type="compositionally biased region" description="Acidic residues" evidence="1">
    <location>
        <begin position="456"/>
        <end position="470"/>
    </location>
</feature>
<feature type="compositionally biased region" description="Low complexity" evidence="1">
    <location>
        <begin position="785"/>
        <end position="803"/>
    </location>
</feature>
<dbReference type="SUPFAM" id="SSF48371">
    <property type="entry name" value="ARM repeat"/>
    <property type="match status" value="1"/>
</dbReference>
<feature type="region of interest" description="Disordered" evidence="1">
    <location>
        <begin position="783"/>
        <end position="803"/>
    </location>
</feature>
<evidence type="ECO:0000256" key="1">
    <source>
        <dbReference type="SAM" id="MobiDB-lite"/>
    </source>
</evidence>
<organism evidence="2 3">
    <name type="scientific">Trichobilharzia regenti</name>
    <name type="common">Nasal bird schistosome</name>
    <dbReference type="NCBI Taxonomy" id="157069"/>
    <lineage>
        <taxon>Eukaryota</taxon>
        <taxon>Metazoa</taxon>
        <taxon>Spiralia</taxon>
        <taxon>Lophotrochozoa</taxon>
        <taxon>Platyhelminthes</taxon>
        <taxon>Trematoda</taxon>
        <taxon>Digenea</taxon>
        <taxon>Strigeidida</taxon>
        <taxon>Schistosomatoidea</taxon>
        <taxon>Schistosomatidae</taxon>
        <taxon>Trichobilharzia</taxon>
    </lineage>
</organism>
<dbReference type="Gene3D" id="1.25.10.10">
    <property type="entry name" value="Leucine-rich Repeat Variant"/>
    <property type="match status" value="1"/>
</dbReference>
<proteinExistence type="predicted"/>
<protein>
    <recommendedName>
        <fullName evidence="4">Junction plakoglobin</fullName>
    </recommendedName>
</protein>
<evidence type="ECO:0000313" key="2">
    <source>
        <dbReference type="Proteomes" id="UP000050795"/>
    </source>
</evidence>
<dbReference type="InterPro" id="IPR016024">
    <property type="entry name" value="ARM-type_fold"/>
</dbReference>
<dbReference type="Proteomes" id="UP000050795">
    <property type="component" value="Unassembled WGS sequence"/>
</dbReference>
<reference evidence="3" key="2">
    <citation type="submission" date="2023-11" db="UniProtKB">
        <authorList>
            <consortium name="WormBaseParasite"/>
        </authorList>
    </citation>
    <scope>IDENTIFICATION</scope>
</reference>
<dbReference type="InterPro" id="IPR013284">
    <property type="entry name" value="Beta-catenin"/>
</dbReference>
<evidence type="ECO:0008006" key="4">
    <source>
        <dbReference type="Google" id="ProtNLM"/>
    </source>
</evidence>